<dbReference type="OrthoDB" id="1116574at2"/>
<dbReference type="GO" id="GO:0005737">
    <property type="term" value="C:cytoplasm"/>
    <property type="evidence" value="ECO:0007669"/>
    <property type="project" value="TreeGrafter"/>
</dbReference>
<evidence type="ECO:0000256" key="2">
    <source>
        <dbReference type="ARBA" id="ARBA00022112"/>
    </source>
</evidence>
<reference evidence="5 6" key="1">
    <citation type="submission" date="2018-05" db="EMBL/GenBank/DDBJ databases">
        <title>Genomic analysis of Gracilibacillus dipsosauri DD1 reveals novel features of a salt-tolerant amylase.</title>
        <authorList>
            <person name="Deutch C.E."/>
            <person name="Yang S."/>
        </authorList>
    </citation>
    <scope>NUCLEOTIDE SEQUENCE [LARGE SCALE GENOMIC DNA]</scope>
    <source>
        <strain evidence="5 6">DD1</strain>
    </source>
</reference>
<dbReference type="Proteomes" id="UP000245624">
    <property type="component" value="Unassembled WGS sequence"/>
</dbReference>
<evidence type="ECO:0000313" key="5">
    <source>
        <dbReference type="EMBL" id="PWU69368.1"/>
    </source>
</evidence>
<evidence type="ECO:0000256" key="4">
    <source>
        <dbReference type="PIRSR" id="PIRSR602678-1"/>
    </source>
</evidence>
<dbReference type="SUPFAM" id="SSF102705">
    <property type="entry name" value="NIF3 (NGG1p interacting factor 3)-like"/>
    <property type="match status" value="1"/>
</dbReference>
<gene>
    <name evidence="5" type="ORF">DLJ74_05135</name>
</gene>
<evidence type="ECO:0000313" key="6">
    <source>
        <dbReference type="Proteomes" id="UP000245624"/>
    </source>
</evidence>
<dbReference type="EMBL" id="QGTD01000005">
    <property type="protein sequence ID" value="PWU69368.1"/>
    <property type="molecule type" value="Genomic_DNA"/>
</dbReference>
<dbReference type="PANTHER" id="PTHR13799:SF14">
    <property type="entry name" value="GTP CYCLOHYDROLASE 1 TYPE 2 HOMOLOG"/>
    <property type="match status" value="1"/>
</dbReference>
<dbReference type="InterPro" id="IPR002678">
    <property type="entry name" value="DUF34/NIF3"/>
</dbReference>
<evidence type="ECO:0000256" key="1">
    <source>
        <dbReference type="ARBA" id="ARBA00006964"/>
    </source>
</evidence>
<dbReference type="GO" id="GO:0046872">
    <property type="term" value="F:metal ion binding"/>
    <property type="evidence" value="ECO:0007669"/>
    <property type="project" value="UniProtKB-KW"/>
</dbReference>
<comment type="caution">
    <text evidence="5">The sequence shown here is derived from an EMBL/GenBank/DDBJ whole genome shotgun (WGS) entry which is preliminary data.</text>
</comment>
<dbReference type="Pfam" id="PF01784">
    <property type="entry name" value="DUF34_NIF3"/>
    <property type="match status" value="1"/>
</dbReference>
<proteinExistence type="inferred from homology"/>
<keyword evidence="3 4" id="KW-0479">Metal-binding</keyword>
<dbReference type="RefSeq" id="WP_109983614.1">
    <property type="nucleotide sequence ID" value="NZ_QGTD01000005.1"/>
</dbReference>
<evidence type="ECO:0000256" key="3">
    <source>
        <dbReference type="ARBA" id="ARBA00022723"/>
    </source>
</evidence>
<comment type="similarity">
    <text evidence="1">Belongs to the GTP cyclohydrolase I type 2/NIF3 family.</text>
</comment>
<sequence>MEWTIRQVVNELTSNPIENTVDTLKFGDENNKIKKIAICFMPTYEVIKQAIKQGVNLLICHEGVFFQHDDDQVVESEVGQKKWKLIQSSGIAIYRLHDAIHHEYQPDGIMEGLLHHLDWMDDVEEHKEIATIIQIPKRKLSDVIDYVKHKLNLSTVRYVGDLSMNCSRIAMLVGYRGGGLTAIPAFEVDQVDLVIYGEGPEWETPEYIRDANNQGNRIGAIILGHLESEESGMRYFAKRIEKRFPTIPVEFIATEQCIKWK</sequence>
<protein>
    <recommendedName>
        <fullName evidence="2">GTP cyclohydrolase 1 type 2 homolog</fullName>
    </recommendedName>
</protein>
<keyword evidence="6" id="KW-1185">Reference proteome</keyword>
<dbReference type="PANTHER" id="PTHR13799">
    <property type="entry name" value="NGG1 INTERACTING FACTOR 3"/>
    <property type="match status" value="1"/>
</dbReference>
<dbReference type="Gene3D" id="3.40.1390.30">
    <property type="entry name" value="NIF3 (NGG1p interacting factor 3)-like"/>
    <property type="match status" value="2"/>
</dbReference>
<feature type="binding site" evidence="4">
    <location>
        <position position="61"/>
    </location>
    <ligand>
        <name>a divalent metal cation</name>
        <dbReference type="ChEBI" id="CHEBI:60240"/>
        <label>1</label>
    </ligand>
</feature>
<dbReference type="InterPro" id="IPR036069">
    <property type="entry name" value="DUF34/NIF3_sf"/>
</dbReference>
<feature type="binding site" evidence="4">
    <location>
        <position position="225"/>
    </location>
    <ligand>
        <name>a divalent metal cation</name>
        <dbReference type="ChEBI" id="CHEBI:60240"/>
        <label>1</label>
    </ligand>
</feature>
<feature type="binding site" evidence="4">
    <location>
        <position position="229"/>
    </location>
    <ligand>
        <name>a divalent metal cation</name>
        <dbReference type="ChEBI" id="CHEBI:60240"/>
        <label>1</label>
    </ligand>
</feature>
<name>A0A317L395_9BACI</name>
<accession>A0A317L395</accession>
<organism evidence="5 6">
    <name type="scientific">Gracilibacillus dipsosauri</name>
    <dbReference type="NCBI Taxonomy" id="178340"/>
    <lineage>
        <taxon>Bacteria</taxon>
        <taxon>Bacillati</taxon>
        <taxon>Bacillota</taxon>
        <taxon>Bacilli</taxon>
        <taxon>Bacillales</taxon>
        <taxon>Bacillaceae</taxon>
        <taxon>Gracilibacillus</taxon>
    </lineage>
</organism>
<dbReference type="AlphaFoldDB" id="A0A317L395"/>